<keyword evidence="2" id="KW-0677">Repeat</keyword>
<evidence type="ECO:0000259" key="10">
    <source>
        <dbReference type="Pfam" id="PF25019"/>
    </source>
</evidence>
<keyword evidence="4" id="KW-0611">Plant defense</keyword>
<proteinExistence type="predicted"/>
<feature type="domain" description="R13L1/DRL21-like LRR repeat region" evidence="10">
    <location>
        <begin position="1100"/>
        <end position="1164"/>
    </location>
</feature>
<dbReference type="InterPro" id="IPR032675">
    <property type="entry name" value="LRR_dom_sf"/>
</dbReference>
<dbReference type="Pfam" id="PF25019">
    <property type="entry name" value="LRR_R13L1-DRL21"/>
    <property type="match status" value="2"/>
</dbReference>
<dbReference type="InterPro" id="IPR036388">
    <property type="entry name" value="WH-like_DNA-bd_sf"/>
</dbReference>
<name>A0ABM3ZSW1_ZIZJJ</name>
<reference evidence="12" key="1">
    <citation type="submission" date="2025-08" db="UniProtKB">
        <authorList>
            <consortium name="RefSeq"/>
        </authorList>
    </citation>
    <scope>IDENTIFICATION</scope>
    <source>
        <tissue evidence="12">Seedling</tissue>
    </source>
</reference>
<dbReference type="InterPro" id="IPR027417">
    <property type="entry name" value="P-loop_NTPase"/>
</dbReference>
<evidence type="ECO:0000259" key="6">
    <source>
        <dbReference type="Pfam" id="PF00931"/>
    </source>
</evidence>
<feature type="domain" description="Disease resistance protein winged helix" evidence="8">
    <location>
        <begin position="415"/>
        <end position="488"/>
    </location>
</feature>
<dbReference type="SUPFAM" id="SSF52540">
    <property type="entry name" value="P-loop containing nucleoside triphosphate hydrolases"/>
    <property type="match status" value="1"/>
</dbReference>
<evidence type="ECO:0000259" key="7">
    <source>
        <dbReference type="Pfam" id="PF18052"/>
    </source>
</evidence>
<feature type="domain" description="R13L1/DRL21-like LRR repeat region" evidence="10">
    <location>
        <begin position="694"/>
        <end position="845"/>
    </location>
</feature>
<dbReference type="Pfam" id="PF23559">
    <property type="entry name" value="WHD_DRP"/>
    <property type="match status" value="1"/>
</dbReference>
<evidence type="ECO:0000256" key="2">
    <source>
        <dbReference type="ARBA" id="ARBA00022737"/>
    </source>
</evidence>
<dbReference type="Gene3D" id="3.80.10.10">
    <property type="entry name" value="Ribonuclease Inhibitor"/>
    <property type="match status" value="2"/>
</dbReference>
<dbReference type="InterPro" id="IPR041118">
    <property type="entry name" value="Rx_N"/>
</dbReference>
<dbReference type="PANTHER" id="PTHR36766">
    <property type="entry name" value="PLANT BROAD-SPECTRUM MILDEW RESISTANCE PROTEIN RPW8"/>
    <property type="match status" value="1"/>
</dbReference>
<dbReference type="PANTHER" id="PTHR36766:SF59">
    <property type="entry name" value="DISEASE RESISTANCE PROTEIN RGA2-LIKE"/>
    <property type="match status" value="1"/>
</dbReference>
<evidence type="ECO:0000313" key="11">
    <source>
        <dbReference type="Proteomes" id="UP001652623"/>
    </source>
</evidence>
<feature type="domain" description="Disease resistance R13L4/SHOC-2-like LRR" evidence="9">
    <location>
        <begin position="535"/>
        <end position="636"/>
    </location>
</feature>
<dbReference type="SMART" id="SM00367">
    <property type="entry name" value="LRR_CC"/>
    <property type="match status" value="4"/>
</dbReference>
<keyword evidence="3" id="KW-0547">Nucleotide-binding</keyword>
<keyword evidence="5" id="KW-0067">ATP-binding</keyword>
<evidence type="ECO:0000259" key="9">
    <source>
        <dbReference type="Pfam" id="PF23598"/>
    </source>
</evidence>
<dbReference type="Pfam" id="PF18052">
    <property type="entry name" value="Rx_N"/>
    <property type="match status" value="1"/>
</dbReference>
<dbReference type="RefSeq" id="XP_060667570.1">
    <property type="nucleotide sequence ID" value="XM_060811587.1"/>
</dbReference>
<accession>A0ABM3ZSW1</accession>
<evidence type="ECO:0000256" key="3">
    <source>
        <dbReference type="ARBA" id="ARBA00022741"/>
    </source>
</evidence>
<evidence type="ECO:0000313" key="12">
    <source>
        <dbReference type="RefSeq" id="XP_060667570.1"/>
    </source>
</evidence>
<dbReference type="SUPFAM" id="SSF52058">
    <property type="entry name" value="L domain-like"/>
    <property type="match status" value="2"/>
</dbReference>
<evidence type="ECO:0000256" key="1">
    <source>
        <dbReference type="ARBA" id="ARBA00022614"/>
    </source>
</evidence>
<evidence type="ECO:0000256" key="5">
    <source>
        <dbReference type="ARBA" id="ARBA00022840"/>
    </source>
</evidence>
<dbReference type="Proteomes" id="UP001652623">
    <property type="component" value="Chromosome 9"/>
</dbReference>
<evidence type="ECO:0000259" key="8">
    <source>
        <dbReference type="Pfam" id="PF23559"/>
    </source>
</evidence>
<dbReference type="Gene3D" id="1.20.5.4130">
    <property type="match status" value="1"/>
</dbReference>
<keyword evidence="11" id="KW-1185">Reference proteome</keyword>
<evidence type="ECO:0000256" key="4">
    <source>
        <dbReference type="ARBA" id="ARBA00022821"/>
    </source>
</evidence>
<dbReference type="Pfam" id="PF00931">
    <property type="entry name" value="NB-ARC"/>
    <property type="match status" value="1"/>
</dbReference>
<protein>
    <submittedName>
        <fullName evidence="12">Disease resistance protein RGA3</fullName>
    </submittedName>
</protein>
<feature type="domain" description="Disease resistance N-terminal" evidence="7">
    <location>
        <begin position="6"/>
        <end position="88"/>
    </location>
</feature>
<organism evidence="11 12">
    <name type="scientific">Ziziphus jujuba</name>
    <name type="common">Chinese jujube</name>
    <name type="synonym">Ziziphus sativa</name>
    <dbReference type="NCBI Taxonomy" id="326968"/>
    <lineage>
        <taxon>Eukaryota</taxon>
        <taxon>Viridiplantae</taxon>
        <taxon>Streptophyta</taxon>
        <taxon>Embryophyta</taxon>
        <taxon>Tracheophyta</taxon>
        <taxon>Spermatophyta</taxon>
        <taxon>Magnoliopsida</taxon>
        <taxon>eudicotyledons</taxon>
        <taxon>Gunneridae</taxon>
        <taxon>Pentapetalae</taxon>
        <taxon>rosids</taxon>
        <taxon>fabids</taxon>
        <taxon>Rosales</taxon>
        <taxon>Rhamnaceae</taxon>
        <taxon>Paliureae</taxon>
        <taxon>Ziziphus</taxon>
    </lineage>
</organism>
<sequence length="1206" mass="137756">MADLVLSPVLQVLFDRLASPLLRKLGNMWNLSDNFEKLKRTLVYVQSVLEDAEEKQVTDRDVKTWLSELKHVVYEAEDLLDEITITEALLDSGEQGSGMRLNFFQTGYADRVREMLDKLETISDEGSKFNLRERSIIHGRIETSSYVIESEVYGREEDRDKIVELLLSDEATQGVALSCIPIVGLGGIGKTTLAQLVYNDQRVTQYFNAKVWVFVSDHFDANIIMMAIIESLTNQKYQYTSMDALHTTIRDLLHDKRYLIVLDDVWTENQGDWDRLRPLFRSVIDGSRIIITTRSKRVVRMLKVPTTSYHLDGLSEEACWSLFLQYAFQEGEEKEHQHLLPIGQEIVKKCRGVALAAKTLGSLMCFKREEREWLAVQNSELWNLSESESEIVPALRLSYHHLPPYLKRCFSFCSIIPRRFEIKKEKLIRQWIAAGLVQLSREGESPEETGNDCFNDLLWMSFFQEVKQSNNDARIIGYRMHDIIYDLAQSVAGTEFSIIDHTSAPRYPAQIRHSSVVCDFRSGSIIHEEFYKAKHLRTLFIFSEGGFREVPHKLFSSFRYLRELDMSGCGLEVLDGSIGDLICLRYLDISYTHIKELPCSIEKLLFLQTLNVAGCYNLTSLPQLANMSNLRHLNNTGCIALTSMLPLNRPFNQLQRHTELSAEEHNEHIRVLPPYTNQLQTLPLFVVSGLQDIKLLERLDLRGTLKITHLENLHDQGGIDFHALNRMKGVESLGLYWGDDDHCPNINREEDYVFTRFQERKQVHSSGPSQRLEASESLELLITRLHPNKYVKRLTVKGYLGIRFPDYWLLSSNLTVVNLIDFGKCEELPSLGHLKLLNSLSMRKMPAVRRIDIRFYVERHLHSTTPPFPVLRELVLIDFPNLEAWSSPDDGNAFPSLRKLIVSKCPKLNMMPKIPSIQHLELRDCNATLVHYFQKLTSLTVLVIEKARGLSSFPGVFPVNNHLLTTLDIISCPLQRLPNFGNLTALKALTIRWCQELSYLPQGMQILCALESLEIGDCHSLMFLPEIGYGGFSNLKTLSIENCNNLTSLSMGFKNLTLLEHLIIMYCPSLVTLPQGIQNLSALQSLTILGCCPEFMSLPEELQNLTRLHSLEIRSCPGLEALPEWIEKLVSLRTLAISDCQCITSLPESMVRLTGLQHLSIQDCSQLLERCRPQDGEDWPKIVHVPYKHIGPPELSHPSEASISSN</sequence>
<dbReference type="InterPro" id="IPR006553">
    <property type="entry name" value="Leu-rich_rpt_Cys-con_subtyp"/>
</dbReference>
<dbReference type="PRINTS" id="PR00364">
    <property type="entry name" value="DISEASERSIST"/>
</dbReference>
<dbReference type="Gene3D" id="1.10.10.10">
    <property type="entry name" value="Winged helix-like DNA-binding domain superfamily/Winged helix DNA-binding domain"/>
    <property type="match status" value="1"/>
</dbReference>
<dbReference type="InterPro" id="IPR055414">
    <property type="entry name" value="LRR_R13L4/SHOC2-like"/>
</dbReference>
<dbReference type="InterPro" id="IPR058922">
    <property type="entry name" value="WHD_DRP"/>
</dbReference>
<feature type="domain" description="NB-ARC" evidence="6">
    <location>
        <begin position="156"/>
        <end position="330"/>
    </location>
</feature>
<keyword evidence="1" id="KW-0433">Leucine-rich repeat</keyword>
<dbReference type="Gene3D" id="3.40.50.300">
    <property type="entry name" value="P-loop containing nucleotide triphosphate hydrolases"/>
    <property type="match status" value="1"/>
</dbReference>
<dbReference type="Pfam" id="PF23598">
    <property type="entry name" value="LRR_14"/>
    <property type="match status" value="1"/>
</dbReference>
<dbReference type="GeneID" id="107426516"/>
<dbReference type="InterPro" id="IPR002182">
    <property type="entry name" value="NB-ARC"/>
</dbReference>
<dbReference type="InterPro" id="IPR056789">
    <property type="entry name" value="LRR_R13L1-DRL21"/>
</dbReference>
<gene>
    <name evidence="12" type="primary">LOC107426516</name>
</gene>